<proteinExistence type="predicted"/>
<dbReference type="Proteomes" id="UP001642483">
    <property type="component" value="Unassembled WGS sequence"/>
</dbReference>
<evidence type="ECO:0000313" key="2">
    <source>
        <dbReference type="EMBL" id="CAK8677353.1"/>
    </source>
</evidence>
<evidence type="ECO:0000313" key="3">
    <source>
        <dbReference type="Proteomes" id="UP001642483"/>
    </source>
</evidence>
<evidence type="ECO:0008006" key="4">
    <source>
        <dbReference type="Google" id="ProtNLM"/>
    </source>
</evidence>
<protein>
    <recommendedName>
        <fullName evidence="4">Sushi domain-containing protein</fullName>
    </recommendedName>
</protein>
<dbReference type="EMBL" id="CAWYQH010000046">
    <property type="protein sequence ID" value="CAK8677353.1"/>
    <property type="molecule type" value="Genomic_DNA"/>
</dbReference>
<keyword evidence="1" id="KW-0732">Signal</keyword>
<feature type="chain" id="PRO_5046142999" description="Sushi domain-containing protein" evidence="1">
    <location>
        <begin position="21"/>
        <end position="196"/>
    </location>
</feature>
<accession>A0ABP0FEN4</accession>
<gene>
    <name evidence="2" type="ORF">CVLEPA_LOCUS6741</name>
</gene>
<keyword evidence="3" id="KW-1185">Reference proteome</keyword>
<reference evidence="2 3" key="1">
    <citation type="submission" date="2024-02" db="EMBL/GenBank/DDBJ databases">
        <authorList>
            <person name="Daric V."/>
            <person name="Darras S."/>
        </authorList>
    </citation>
    <scope>NUCLEOTIDE SEQUENCE [LARGE SCALE GENOMIC DNA]</scope>
</reference>
<organism evidence="2 3">
    <name type="scientific">Clavelina lepadiformis</name>
    <name type="common">Light-bulb sea squirt</name>
    <name type="synonym">Ascidia lepadiformis</name>
    <dbReference type="NCBI Taxonomy" id="159417"/>
    <lineage>
        <taxon>Eukaryota</taxon>
        <taxon>Metazoa</taxon>
        <taxon>Chordata</taxon>
        <taxon>Tunicata</taxon>
        <taxon>Ascidiacea</taxon>
        <taxon>Aplousobranchia</taxon>
        <taxon>Clavelinidae</taxon>
        <taxon>Clavelina</taxon>
    </lineage>
</organism>
<feature type="signal peptide" evidence="1">
    <location>
        <begin position="1"/>
        <end position="20"/>
    </location>
</feature>
<name>A0ABP0FEN4_CLALP</name>
<comment type="caution">
    <text evidence="2">The sequence shown here is derived from an EMBL/GenBank/DDBJ whole genome shotgun (WGS) entry which is preliminary data.</text>
</comment>
<sequence>MCSCLPVVVLGAAAITTISTDPPYNSLATGFKNFIVTAQFPTPTAFGDQCSWFYGRELDSGSGTYFYSSIFGGCDPPAPGTYDSITCTEQTIDGTNHTITTLTITQPLVAWNLNIEVRCIIATTPGPITRTVQDCPSSLPYGVVVSSSSRTYQASGMFSCPTGDLFYSNGIALPSGDTTCLENAEWNGQTNLQCKL</sequence>
<evidence type="ECO:0000256" key="1">
    <source>
        <dbReference type="SAM" id="SignalP"/>
    </source>
</evidence>